<evidence type="ECO:0000313" key="2">
    <source>
        <dbReference type="Proteomes" id="UP001222087"/>
    </source>
</evidence>
<dbReference type="EMBL" id="CP119078">
    <property type="protein sequence ID" value="WED41827.1"/>
    <property type="molecule type" value="Genomic_DNA"/>
</dbReference>
<evidence type="ECO:0000313" key="1">
    <source>
        <dbReference type="EMBL" id="WED41827.1"/>
    </source>
</evidence>
<accession>A0ABY8ARP1</accession>
<proteinExistence type="predicted"/>
<keyword evidence="2" id="KW-1185">Reference proteome</keyword>
<dbReference type="Proteomes" id="UP001222087">
    <property type="component" value="Chromosome"/>
</dbReference>
<dbReference type="RefSeq" id="WP_275087653.1">
    <property type="nucleotide sequence ID" value="NZ_CP119078.1"/>
</dbReference>
<reference evidence="1 2" key="1">
    <citation type="submission" date="2023-02" db="EMBL/GenBank/DDBJ databases">
        <title>Genome Sequence of L. cardiaca H63T.</title>
        <authorList>
            <person name="Lopez A.E."/>
            <person name="Cianciotto N.P."/>
        </authorList>
    </citation>
    <scope>NUCLEOTIDE SEQUENCE [LARGE SCALE GENOMIC DNA]</scope>
    <source>
        <strain evidence="1 2">H63</strain>
    </source>
</reference>
<sequence>MKLKINDKETIFSSIEEVCLNSPGDKILLSVYEKDNLIAKIELDVSVDEIVIGKVTFMPGYESNPSASEELETVLKEIGIYNAKLKIPFVIDSLSNTKDLFLALANSKNAIHDFLQKNKEYGEFISTFQRQFATLSTPALQTALGALYKSADKSLITTYLSDSKNEALLELLINALPTFDKLAKDFKAYTEKEFEQFVEEGKTTKYRSNAFVQEALNNQDKLQAFISNTLQQYKTKFPDKYNDSTKTELPNEFLKNQPIREFLFHLVRNQQVKPDAMNEKPNLDVALATINDMLLVHVVRVYEAKARVDELGFSTLKTQSSDDKSVLGELKVDWDSQGEDIIRSLEEVVNSSHAAENEKSEAKKAIGQVFIHMSPDKITPEKVDYNKYGSDILLQRLQSIEASPNLNLVQKKAEAKKAVDSILPHITSNKAMLKLCEIIEHKHTTYAYLRQERSWWRLSSHGNTNTWSTILGKIKDQMDANVETCKEETYTPEEYEKFLRIMNEHRGRGFGSVTHSKLYSQIDEVESQSEIHITKKM</sequence>
<protein>
    <submittedName>
        <fullName evidence="1">Uncharacterized protein</fullName>
    </submittedName>
</protein>
<gene>
    <name evidence="1" type="ORF">PXX05_07735</name>
</gene>
<name>A0ABY8ARP1_9GAMM</name>
<organism evidence="1 2">
    <name type="scientific">Legionella cardiaca</name>
    <dbReference type="NCBI Taxonomy" id="1071983"/>
    <lineage>
        <taxon>Bacteria</taxon>
        <taxon>Pseudomonadati</taxon>
        <taxon>Pseudomonadota</taxon>
        <taxon>Gammaproteobacteria</taxon>
        <taxon>Legionellales</taxon>
        <taxon>Legionellaceae</taxon>
        <taxon>Legionella</taxon>
    </lineage>
</organism>